<dbReference type="PANTHER" id="PTHR33164">
    <property type="entry name" value="TRANSCRIPTIONAL REGULATOR, MARR FAMILY"/>
    <property type="match status" value="1"/>
</dbReference>
<dbReference type="InterPro" id="IPR039422">
    <property type="entry name" value="MarR/SlyA-like"/>
</dbReference>
<dbReference type="InterPro" id="IPR036390">
    <property type="entry name" value="WH_DNA-bd_sf"/>
</dbReference>
<evidence type="ECO:0000313" key="3">
    <source>
        <dbReference type="Proteomes" id="UP001595528"/>
    </source>
</evidence>
<feature type="domain" description="HTH marR-type" evidence="1">
    <location>
        <begin position="5"/>
        <end position="138"/>
    </location>
</feature>
<dbReference type="EMBL" id="JBHRTR010000005">
    <property type="protein sequence ID" value="MFC3226004.1"/>
    <property type="molecule type" value="Genomic_DNA"/>
</dbReference>
<accession>A0ABV7KV94</accession>
<organism evidence="2 3">
    <name type="scientific">Marinibaculum pumilum</name>
    <dbReference type="NCBI Taxonomy" id="1766165"/>
    <lineage>
        <taxon>Bacteria</taxon>
        <taxon>Pseudomonadati</taxon>
        <taxon>Pseudomonadota</taxon>
        <taxon>Alphaproteobacteria</taxon>
        <taxon>Rhodospirillales</taxon>
        <taxon>Rhodospirillaceae</taxon>
        <taxon>Marinibaculum</taxon>
    </lineage>
</organism>
<dbReference type="RefSeq" id="WP_379897753.1">
    <property type="nucleotide sequence ID" value="NZ_JBHRTR010000005.1"/>
</dbReference>
<sequence>MTARELRLYHRLQRAAHDLKKAADRRVVEAADLTTAQAAVLAVVMDGEPASQRGVAEALGLNESAVTAMVGRLLTAGYLVRTRSAADQRAWELRLSPAGREVLARIETPFAGVNRRIEEVLSKEEMQSLADCLDRLSDAFRAD</sequence>
<dbReference type="Gene3D" id="1.10.10.10">
    <property type="entry name" value="Winged helix-like DNA-binding domain superfamily/Winged helix DNA-binding domain"/>
    <property type="match status" value="1"/>
</dbReference>
<dbReference type="PROSITE" id="PS50995">
    <property type="entry name" value="HTH_MARR_2"/>
    <property type="match status" value="1"/>
</dbReference>
<name>A0ABV7KV94_9PROT</name>
<evidence type="ECO:0000259" key="1">
    <source>
        <dbReference type="PROSITE" id="PS50995"/>
    </source>
</evidence>
<protein>
    <submittedName>
        <fullName evidence="2">MarR family winged helix-turn-helix transcriptional regulator</fullName>
    </submittedName>
</protein>
<proteinExistence type="predicted"/>
<dbReference type="SUPFAM" id="SSF46785">
    <property type="entry name" value="Winged helix' DNA-binding domain"/>
    <property type="match status" value="1"/>
</dbReference>
<dbReference type="SMART" id="SM00347">
    <property type="entry name" value="HTH_MARR"/>
    <property type="match status" value="1"/>
</dbReference>
<dbReference type="PANTHER" id="PTHR33164:SF43">
    <property type="entry name" value="HTH-TYPE TRANSCRIPTIONAL REPRESSOR YETL"/>
    <property type="match status" value="1"/>
</dbReference>
<dbReference type="InterPro" id="IPR000835">
    <property type="entry name" value="HTH_MarR-typ"/>
</dbReference>
<gene>
    <name evidence="2" type="ORF">ACFOGJ_02100</name>
</gene>
<reference evidence="3" key="1">
    <citation type="journal article" date="2019" name="Int. J. Syst. Evol. Microbiol.">
        <title>The Global Catalogue of Microorganisms (GCM) 10K type strain sequencing project: providing services to taxonomists for standard genome sequencing and annotation.</title>
        <authorList>
            <consortium name="The Broad Institute Genomics Platform"/>
            <consortium name="The Broad Institute Genome Sequencing Center for Infectious Disease"/>
            <person name="Wu L."/>
            <person name="Ma J."/>
        </authorList>
    </citation>
    <scope>NUCLEOTIDE SEQUENCE [LARGE SCALE GENOMIC DNA]</scope>
    <source>
        <strain evidence="3">KCTC 42964</strain>
    </source>
</reference>
<comment type="caution">
    <text evidence="2">The sequence shown here is derived from an EMBL/GenBank/DDBJ whole genome shotgun (WGS) entry which is preliminary data.</text>
</comment>
<evidence type="ECO:0000313" key="2">
    <source>
        <dbReference type="EMBL" id="MFC3226004.1"/>
    </source>
</evidence>
<dbReference type="Pfam" id="PF12802">
    <property type="entry name" value="MarR_2"/>
    <property type="match status" value="1"/>
</dbReference>
<dbReference type="PRINTS" id="PR00598">
    <property type="entry name" value="HTHMARR"/>
</dbReference>
<keyword evidence="3" id="KW-1185">Reference proteome</keyword>
<dbReference type="InterPro" id="IPR036388">
    <property type="entry name" value="WH-like_DNA-bd_sf"/>
</dbReference>
<dbReference type="Proteomes" id="UP001595528">
    <property type="component" value="Unassembled WGS sequence"/>
</dbReference>